<dbReference type="InterPro" id="IPR042848">
    <property type="entry name" value="Rpp38"/>
</dbReference>
<dbReference type="GO" id="GO:0006364">
    <property type="term" value="P:rRNA processing"/>
    <property type="evidence" value="ECO:0007669"/>
    <property type="project" value="InterPro"/>
</dbReference>
<comment type="caution">
    <text evidence="1">The sequence shown here is derived from an EMBL/GenBank/DDBJ whole genome shotgun (WGS) entry which is preliminary data.</text>
</comment>
<dbReference type="AlphaFoldDB" id="A0AAV9IKF4"/>
<evidence type="ECO:0000313" key="1">
    <source>
        <dbReference type="EMBL" id="KAK4527792.1"/>
    </source>
</evidence>
<evidence type="ECO:0000313" key="2">
    <source>
        <dbReference type="Proteomes" id="UP001300502"/>
    </source>
</evidence>
<dbReference type="GO" id="GO:0001682">
    <property type="term" value="P:tRNA 5'-leader removal"/>
    <property type="evidence" value="ECO:0007669"/>
    <property type="project" value="InterPro"/>
</dbReference>
<dbReference type="SUPFAM" id="SSF55315">
    <property type="entry name" value="L30e-like"/>
    <property type="match status" value="1"/>
</dbReference>
<dbReference type="InterPro" id="IPR013241">
    <property type="entry name" value="RNase_P_Pop3"/>
</dbReference>
<protein>
    <submittedName>
        <fullName evidence="1">Uncharacterized protein</fullName>
    </submittedName>
</protein>
<dbReference type="PANTHER" id="PTHR46948:SF1">
    <property type="entry name" value="RIBONUCLEASE P PROTEIN SUBUNIT P38"/>
    <property type="match status" value="1"/>
</dbReference>
<keyword evidence="2" id="KW-1185">Reference proteome</keyword>
<accession>A0AAV9IKF4</accession>
<name>A0AAV9IKF4_9RHOD</name>
<dbReference type="GO" id="GO:0004526">
    <property type="term" value="F:ribonuclease P activity"/>
    <property type="evidence" value="ECO:0007669"/>
    <property type="project" value="TreeGrafter"/>
</dbReference>
<reference evidence="1 2" key="1">
    <citation type="submission" date="2022-07" db="EMBL/GenBank/DDBJ databases">
        <title>Genome-wide signatures of adaptation to extreme environments.</title>
        <authorList>
            <person name="Cho C.H."/>
            <person name="Yoon H.S."/>
        </authorList>
    </citation>
    <scope>NUCLEOTIDE SEQUENCE [LARGE SCALE GENOMIC DNA]</scope>
    <source>
        <strain evidence="1 2">108.79 E11</strain>
    </source>
</reference>
<dbReference type="GO" id="GO:0000172">
    <property type="term" value="C:ribonuclease MRP complex"/>
    <property type="evidence" value="ECO:0007669"/>
    <property type="project" value="InterPro"/>
</dbReference>
<dbReference type="Pfam" id="PF08228">
    <property type="entry name" value="RNase_P_pop3"/>
    <property type="match status" value="1"/>
</dbReference>
<gene>
    <name evidence="1" type="ORF">GAYE_SCF45G5723</name>
</gene>
<proteinExistence type="predicted"/>
<dbReference type="GO" id="GO:0005655">
    <property type="term" value="C:nucleolar ribonuclease P complex"/>
    <property type="evidence" value="ECO:0007669"/>
    <property type="project" value="InterPro"/>
</dbReference>
<dbReference type="GO" id="GO:0033204">
    <property type="term" value="F:ribonuclease P RNA binding"/>
    <property type="evidence" value="ECO:0007669"/>
    <property type="project" value="TreeGrafter"/>
</dbReference>
<dbReference type="Gene3D" id="3.30.1330.30">
    <property type="match status" value="1"/>
</dbReference>
<dbReference type="GO" id="GO:0001650">
    <property type="term" value="C:fibrillar center"/>
    <property type="evidence" value="ECO:0007669"/>
    <property type="project" value="TreeGrafter"/>
</dbReference>
<dbReference type="EMBL" id="JANCYU010000056">
    <property type="protein sequence ID" value="KAK4527792.1"/>
    <property type="molecule type" value="Genomic_DNA"/>
</dbReference>
<dbReference type="PANTHER" id="PTHR46948">
    <property type="entry name" value="RIBONUCLEASE P PROTEIN SUBUNIT P38"/>
    <property type="match status" value="1"/>
</dbReference>
<sequence length="186" mass="21563">MTENHKIPSKTLLKHSKAIQSTSSTSWNPKKVFRSALPFRWPHLDPSEEQQVVCLLEEAFISSSCGADVKTRKHHPRRTYDGLVFGFNQVTRLAERGQLEAVFVVRDGQPDILTRHFPWLCFYHGILLFPLQTTSMERLRDSFQLHSLLAMGLKKKQQLLQQQHTNSHQLQYSFTELIDRLRALAP</sequence>
<organism evidence="1 2">
    <name type="scientific">Galdieria yellowstonensis</name>
    <dbReference type="NCBI Taxonomy" id="3028027"/>
    <lineage>
        <taxon>Eukaryota</taxon>
        <taxon>Rhodophyta</taxon>
        <taxon>Bangiophyceae</taxon>
        <taxon>Galdieriales</taxon>
        <taxon>Galdieriaceae</taxon>
        <taxon>Galdieria</taxon>
    </lineage>
</organism>
<dbReference type="Proteomes" id="UP001300502">
    <property type="component" value="Unassembled WGS sequence"/>
</dbReference>
<dbReference type="InterPro" id="IPR029064">
    <property type="entry name" value="Ribosomal_eL30-like_sf"/>
</dbReference>